<comment type="function">
    <text evidence="7">H(+)-stimulated, divalent metal cation uptake system.</text>
</comment>
<evidence type="ECO:0000313" key="9">
    <source>
        <dbReference type="EMBL" id="GEM50448.1"/>
    </source>
</evidence>
<dbReference type="SUPFAM" id="SSF52402">
    <property type="entry name" value="Adenine nucleotide alpha hydrolases-like"/>
    <property type="match status" value="1"/>
</dbReference>
<feature type="transmembrane region" description="Helical" evidence="7">
    <location>
        <begin position="248"/>
        <end position="269"/>
    </location>
</feature>
<evidence type="ECO:0000256" key="3">
    <source>
        <dbReference type="ARBA" id="ARBA00022692"/>
    </source>
</evidence>
<protein>
    <recommendedName>
        <fullName evidence="7">Divalent metal cation transporter MntH</fullName>
    </recommendedName>
</protein>
<dbReference type="Proteomes" id="UP000321245">
    <property type="component" value="Unassembled WGS sequence"/>
</dbReference>
<dbReference type="InterPro" id="IPR014729">
    <property type="entry name" value="Rossmann-like_a/b/a_fold"/>
</dbReference>
<dbReference type="GO" id="GO:0005886">
    <property type="term" value="C:plasma membrane"/>
    <property type="evidence" value="ECO:0007669"/>
    <property type="project" value="UniProtKB-SubCell"/>
</dbReference>
<dbReference type="EMBL" id="BJXC01000001">
    <property type="protein sequence ID" value="GEM50448.1"/>
    <property type="molecule type" value="Genomic_DNA"/>
</dbReference>
<dbReference type="Pfam" id="PF01566">
    <property type="entry name" value="Nramp"/>
    <property type="match status" value="1"/>
</dbReference>
<feature type="transmembrane region" description="Helical" evidence="7">
    <location>
        <begin position="24"/>
        <end position="42"/>
    </location>
</feature>
<dbReference type="PANTHER" id="PTHR11706">
    <property type="entry name" value="SOLUTE CARRIER PROTEIN FAMILY 11 MEMBER"/>
    <property type="match status" value="1"/>
</dbReference>
<dbReference type="GO" id="GO:0005384">
    <property type="term" value="F:manganese ion transmembrane transporter activity"/>
    <property type="evidence" value="ECO:0007669"/>
    <property type="project" value="TreeGrafter"/>
</dbReference>
<dbReference type="Gene3D" id="3.40.50.620">
    <property type="entry name" value="HUPs"/>
    <property type="match status" value="1"/>
</dbReference>
<dbReference type="GeneID" id="84648534"/>
<feature type="transmembrane region" description="Helical" evidence="7">
    <location>
        <begin position="133"/>
        <end position="152"/>
    </location>
</feature>
<dbReference type="InterPro" id="IPR006016">
    <property type="entry name" value="UspA"/>
</dbReference>
<comment type="similarity">
    <text evidence="7">Belongs to the NRAMP family.</text>
</comment>
<feature type="transmembrane region" description="Helical" evidence="7">
    <location>
        <begin position="366"/>
        <end position="387"/>
    </location>
</feature>
<keyword evidence="10" id="KW-1185">Reference proteome</keyword>
<feature type="transmembrane region" description="Helical" evidence="7">
    <location>
        <begin position="203"/>
        <end position="227"/>
    </location>
</feature>
<feature type="transmembrane region" description="Helical" evidence="7">
    <location>
        <begin position="407"/>
        <end position="425"/>
    </location>
</feature>
<feature type="transmembrane region" description="Helical" evidence="7">
    <location>
        <begin position="437"/>
        <end position="465"/>
    </location>
</feature>
<feature type="domain" description="UspA" evidence="8">
    <location>
        <begin position="492"/>
        <end position="625"/>
    </location>
</feature>
<evidence type="ECO:0000256" key="5">
    <source>
        <dbReference type="ARBA" id="ARBA00022989"/>
    </source>
</evidence>
<dbReference type="GO" id="GO:0015293">
    <property type="term" value="F:symporter activity"/>
    <property type="evidence" value="ECO:0007669"/>
    <property type="project" value="UniProtKB-UniRule"/>
</dbReference>
<evidence type="ECO:0000256" key="4">
    <source>
        <dbReference type="ARBA" id="ARBA00022847"/>
    </source>
</evidence>
<accession>A0A511ND86</accession>
<evidence type="ECO:0000259" key="8">
    <source>
        <dbReference type="Pfam" id="PF00582"/>
    </source>
</evidence>
<evidence type="ECO:0000256" key="7">
    <source>
        <dbReference type="HAMAP-Rule" id="MF_00221"/>
    </source>
</evidence>
<evidence type="ECO:0000256" key="1">
    <source>
        <dbReference type="ARBA" id="ARBA00004141"/>
    </source>
</evidence>
<proteinExistence type="inferred from homology"/>
<dbReference type="RefSeq" id="WP_019973737.1">
    <property type="nucleotide sequence ID" value="NZ_BJXC01000001.1"/>
</dbReference>
<evidence type="ECO:0000256" key="6">
    <source>
        <dbReference type="ARBA" id="ARBA00023136"/>
    </source>
</evidence>
<reference evidence="9 10" key="1">
    <citation type="submission" date="2019-07" db="EMBL/GenBank/DDBJ databases">
        <title>Whole genome shotgun sequence of Empedobacter brevis NBRC 14943.</title>
        <authorList>
            <person name="Hosoyama A."/>
            <person name="Uohara A."/>
            <person name="Ohji S."/>
            <person name="Ichikawa N."/>
        </authorList>
    </citation>
    <scope>NUCLEOTIDE SEQUENCE [LARGE SCALE GENOMIC DNA]</scope>
    <source>
        <strain evidence="9 10">NBRC 14943</strain>
    </source>
</reference>
<keyword evidence="7" id="KW-0406">Ion transport</keyword>
<keyword evidence="4 7" id="KW-0769">Symport</keyword>
<dbReference type="STRING" id="1218108.GCA_000382425_00237"/>
<feature type="transmembrane region" description="Helical" evidence="7">
    <location>
        <begin position="164"/>
        <end position="183"/>
    </location>
</feature>
<dbReference type="NCBIfam" id="TIGR01197">
    <property type="entry name" value="nramp"/>
    <property type="match status" value="1"/>
</dbReference>
<keyword evidence="2 7" id="KW-0813">Transport</keyword>
<dbReference type="CDD" id="cd00293">
    <property type="entry name" value="USP-like"/>
    <property type="match status" value="1"/>
</dbReference>
<keyword evidence="3 7" id="KW-0812">Transmembrane</keyword>
<dbReference type="PRINTS" id="PR00447">
    <property type="entry name" value="NATRESASSCMP"/>
</dbReference>
<dbReference type="Pfam" id="PF00582">
    <property type="entry name" value="Usp"/>
    <property type="match status" value="1"/>
</dbReference>
<dbReference type="InterPro" id="IPR001046">
    <property type="entry name" value="NRAMP_fam"/>
</dbReference>
<gene>
    <name evidence="7 9" type="primary">mntH</name>
    <name evidence="9" type="ORF">EB1_02380</name>
</gene>
<dbReference type="PANTHER" id="PTHR11706:SF33">
    <property type="entry name" value="NATURAL RESISTANCE-ASSOCIATED MACROPHAGE PROTEIN 2"/>
    <property type="match status" value="1"/>
</dbReference>
<dbReference type="NCBIfam" id="NF037982">
    <property type="entry name" value="Nramp_1"/>
    <property type="match status" value="1"/>
</dbReference>
<dbReference type="NCBIfam" id="NF001923">
    <property type="entry name" value="PRK00701.1"/>
    <property type="match status" value="1"/>
</dbReference>
<keyword evidence="7" id="KW-1003">Cell membrane</keyword>
<evidence type="ECO:0000313" key="10">
    <source>
        <dbReference type="Proteomes" id="UP000321245"/>
    </source>
</evidence>
<dbReference type="GO" id="GO:0034755">
    <property type="term" value="P:iron ion transmembrane transport"/>
    <property type="evidence" value="ECO:0007669"/>
    <property type="project" value="TreeGrafter"/>
</dbReference>
<dbReference type="GO" id="GO:0046872">
    <property type="term" value="F:metal ion binding"/>
    <property type="evidence" value="ECO:0007669"/>
    <property type="project" value="UniProtKB-UniRule"/>
</dbReference>
<comment type="caution">
    <text evidence="9">The sequence shown here is derived from an EMBL/GenBank/DDBJ whole genome shotgun (WGS) entry which is preliminary data.</text>
</comment>
<feature type="transmembrane region" description="Helical" evidence="7">
    <location>
        <begin position="104"/>
        <end position="127"/>
    </location>
</feature>
<comment type="subcellular location">
    <subcellularLocation>
        <location evidence="7">Cell membrane</location>
        <topology evidence="7">Multi-pass membrane protein</topology>
    </subcellularLocation>
    <subcellularLocation>
        <location evidence="1">Membrane</location>
        <topology evidence="1">Multi-pass membrane protein</topology>
    </subcellularLocation>
</comment>
<name>A0A511ND86_9FLAO</name>
<dbReference type="OrthoDB" id="9787548at2"/>
<feature type="transmembrane region" description="Helical" evidence="7">
    <location>
        <begin position="62"/>
        <end position="84"/>
    </location>
</feature>
<evidence type="ECO:0000256" key="2">
    <source>
        <dbReference type="ARBA" id="ARBA00022448"/>
    </source>
</evidence>
<keyword evidence="5 7" id="KW-1133">Transmembrane helix</keyword>
<dbReference type="HAMAP" id="MF_00221">
    <property type="entry name" value="NRAMP"/>
    <property type="match status" value="1"/>
</dbReference>
<feature type="transmembrane region" description="Helical" evidence="7">
    <location>
        <begin position="342"/>
        <end position="360"/>
    </location>
</feature>
<sequence>MSDQSHTKSLEDVHESVQIKKGKFRKILSFFGPAYLISVGYMDPGNWATDLAGGSQFGYTLIWVLLMSNIMALLLQSLCTRLGIVRRKDLAQCNRETYPKGMNFVLYILAEIAIAACDLAEILGMAIGLNLLFGIDLIYGVLISFLDTFLLLYLQKLGMRKMELFIVGLITMIGLCFLTEMFLAKPDFTEVAKGFIPSIPNSAALYISIGIIGATVMPHNLYLHSALVQTRQIKRDDFSIKKALKYNFWDSAIALNLAFFVNAAILILASSVFHKNGFHEVAELSDAYHLLGTTLGTDLAPKLFAVALILAGQSSTVTGTLAGQIVMEGYLHLRINPVLRRILTRLIAVVPAVVVILVFGENEVGSLLIFSQVILSMQLAFAVIPLIHFVSDKGKMGNFAINTTTKFFAWTIAFIISFLNAQLVYEEFNKWIIESESYTLNIFLVGLEVGLLILLLLTFFIPVFLKKNEENQKEIHEPFQKFTLEEISQQHFKHIVVALDFSKTDRKVINYATQLATPESSLILVHVVESASVKYTGERTNDEESQSDLKRLEQYAEILRPLFHETKIELGYNNRVHTIAEICKKHQADLIIVGSHGHRGFMDFIFGETINKLRHRVNIPVFIAK</sequence>
<organism evidence="9 10">
    <name type="scientific">Empedobacter brevis NBRC 14943 = ATCC 43319</name>
    <dbReference type="NCBI Taxonomy" id="1218108"/>
    <lineage>
        <taxon>Bacteria</taxon>
        <taxon>Pseudomonadati</taxon>
        <taxon>Bacteroidota</taxon>
        <taxon>Flavobacteriia</taxon>
        <taxon>Flavobacteriales</taxon>
        <taxon>Weeksellaceae</taxon>
        <taxon>Empedobacter</taxon>
    </lineage>
</organism>
<dbReference type="GO" id="GO:0015086">
    <property type="term" value="F:cadmium ion transmembrane transporter activity"/>
    <property type="evidence" value="ECO:0007669"/>
    <property type="project" value="TreeGrafter"/>
</dbReference>
<keyword evidence="6 7" id="KW-0472">Membrane</keyword>
<dbReference type="AlphaFoldDB" id="A0A511ND86"/>